<sequence length="123" mass="13780">MEHIFIELWKFKDSWKNAGVDVRTQYVENLLPALQGLLSAGIEIVAWGYNDPGMDRRADYDAFGVYRMPNRALFDEFQKAVAGSGWYDYFEHVNAGGTLVSPPDMLRQHIQLVMPGAAPGSGN</sequence>
<organism evidence="1 2">
    <name type="scientific">Burkholderia aenigmatica</name>
    <dbReference type="NCBI Taxonomy" id="2015348"/>
    <lineage>
        <taxon>Bacteria</taxon>
        <taxon>Pseudomonadati</taxon>
        <taxon>Pseudomonadota</taxon>
        <taxon>Betaproteobacteria</taxon>
        <taxon>Burkholderiales</taxon>
        <taxon>Burkholderiaceae</taxon>
        <taxon>Burkholderia</taxon>
        <taxon>Burkholderia cepacia complex</taxon>
    </lineage>
</organism>
<dbReference type="Proteomes" id="UP000214600">
    <property type="component" value="Unassembled WGS sequence"/>
</dbReference>
<reference evidence="1 2" key="2">
    <citation type="submission" date="2017-08" db="EMBL/GenBank/DDBJ databases">
        <title>WGS of novel Burkholderia cepaca complex species.</title>
        <authorList>
            <person name="Lipuma J."/>
            <person name="Spilker T."/>
        </authorList>
    </citation>
    <scope>NUCLEOTIDE SEQUENCE [LARGE SCALE GENOMIC DNA]</scope>
    <source>
        <strain evidence="1 2">AU17325</strain>
    </source>
</reference>
<dbReference type="AlphaFoldDB" id="A0A228HU00"/>
<dbReference type="Pfam" id="PF20321">
    <property type="entry name" value="DUF6616"/>
    <property type="match status" value="1"/>
</dbReference>
<accession>A0A228HU00</accession>
<evidence type="ECO:0000313" key="1">
    <source>
        <dbReference type="EMBL" id="OXI33375.1"/>
    </source>
</evidence>
<reference evidence="2" key="1">
    <citation type="submission" date="2017-06" db="EMBL/GenBank/DDBJ databases">
        <authorList>
            <person name="LiPuma J."/>
            <person name="Spilker T."/>
        </authorList>
    </citation>
    <scope>NUCLEOTIDE SEQUENCE [LARGE SCALE GENOMIC DNA]</scope>
    <source>
        <strain evidence="2">AU17325</strain>
    </source>
</reference>
<dbReference type="InterPro" id="IPR046724">
    <property type="entry name" value="DUF6616"/>
</dbReference>
<dbReference type="OrthoDB" id="670883at2"/>
<evidence type="ECO:0008006" key="3">
    <source>
        <dbReference type="Google" id="ProtNLM"/>
    </source>
</evidence>
<protein>
    <recommendedName>
        <fullName evidence="3">NIPSNAP domain-containing protein</fullName>
    </recommendedName>
</protein>
<name>A0A228HU00_9BURK</name>
<evidence type="ECO:0000313" key="2">
    <source>
        <dbReference type="Proteomes" id="UP000214600"/>
    </source>
</evidence>
<comment type="caution">
    <text evidence="1">The sequence shown here is derived from an EMBL/GenBank/DDBJ whole genome shotgun (WGS) entry which is preliminary data.</text>
</comment>
<dbReference type="RefSeq" id="WP_089454442.1">
    <property type="nucleotide sequence ID" value="NZ_NKFA01000037.1"/>
</dbReference>
<proteinExistence type="predicted"/>
<gene>
    <name evidence="1" type="ORF">CFB84_39930</name>
</gene>
<dbReference type="EMBL" id="NKFA01000037">
    <property type="protein sequence ID" value="OXI33375.1"/>
    <property type="molecule type" value="Genomic_DNA"/>
</dbReference>